<sequence length="67" mass="8111">MDDEIILEETNRDSRIQMNNFEFLRNNWNELYKMAKAAEENVDTDCNISLIKIRMFGEQLTKKIRRN</sequence>
<dbReference type="RefSeq" id="WP_148991639.1">
    <property type="nucleotide sequence ID" value="NZ_VTEW01000006.1"/>
</dbReference>
<dbReference type="Proteomes" id="UP000325054">
    <property type="component" value="Unassembled WGS sequence"/>
</dbReference>
<name>A0A5D4TY32_9BACI</name>
<reference evidence="1 2" key="1">
    <citation type="submission" date="2019-08" db="EMBL/GenBank/DDBJ databases">
        <title>Bacillus genomes from the desert of Cuatro Cienegas, Coahuila.</title>
        <authorList>
            <person name="Olmedo-Alvarez G."/>
        </authorList>
    </citation>
    <scope>NUCLEOTIDE SEQUENCE [LARGE SCALE GENOMIC DNA]</scope>
    <source>
        <strain evidence="1 2">CH451a_14T</strain>
    </source>
</reference>
<organism evidence="1 2">
    <name type="scientific">Rossellomorea aquimaris</name>
    <dbReference type="NCBI Taxonomy" id="189382"/>
    <lineage>
        <taxon>Bacteria</taxon>
        <taxon>Bacillati</taxon>
        <taxon>Bacillota</taxon>
        <taxon>Bacilli</taxon>
        <taxon>Bacillales</taxon>
        <taxon>Bacillaceae</taxon>
        <taxon>Rossellomorea</taxon>
    </lineage>
</organism>
<proteinExistence type="predicted"/>
<accession>A0A5D4TY32</accession>
<protein>
    <submittedName>
        <fullName evidence="1">Uncharacterized protein</fullName>
    </submittedName>
</protein>
<comment type="caution">
    <text evidence="1">The sequence shown here is derived from an EMBL/GenBank/DDBJ whole genome shotgun (WGS) entry which is preliminary data.</text>
</comment>
<evidence type="ECO:0000313" key="1">
    <source>
        <dbReference type="EMBL" id="TYS79905.1"/>
    </source>
</evidence>
<gene>
    <name evidence="1" type="ORF">FZC80_09745</name>
</gene>
<evidence type="ECO:0000313" key="2">
    <source>
        <dbReference type="Proteomes" id="UP000325054"/>
    </source>
</evidence>
<dbReference type="OrthoDB" id="9802848at2"/>
<dbReference type="AlphaFoldDB" id="A0A5D4TY32"/>
<dbReference type="EMBL" id="VTEW01000006">
    <property type="protein sequence ID" value="TYS79905.1"/>
    <property type="molecule type" value="Genomic_DNA"/>
</dbReference>